<protein>
    <submittedName>
        <fullName evidence="1">Acyl-CoA thioesterase</fullName>
    </submittedName>
</protein>
<dbReference type="InterPro" id="IPR029069">
    <property type="entry name" value="HotDog_dom_sf"/>
</dbReference>
<proteinExistence type="predicted"/>
<organism evidence="1 2">
    <name type="scientific">Leptonema illini</name>
    <dbReference type="NCBI Taxonomy" id="183"/>
    <lineage>
        <taxon>Bacteria</taxon>
        <taxon>Pseudomonadati</taxon>
        <taxon>Spirochaetota</taxon>
        <taxon>Spirochaetia</taxon>
        <taxon>Leptospirales</taxon>
        <taxon>Leptospiraceae</taxon>
        <taxon>Leptonema</taxon>
    </lineage>
</organism>
<sequence length="273" mass="31638">MTALSTQIKTTVRVRRSDLDVNGHVNNGTYQSYFEEARIEAFALLKQTDERLAGDFEIARCELEFRKELKYPDEAIVTTELLTDERGRFLSQEILRGSDSAVVTQGRFYLRDAAAPQIDYREEDYPHAVYHSVDVAWPHMTPEAKVGLHTIQYYLDDARIRSGYATGLDIDSLKEQGIGPVVYRAQIDYFAPMTFRDELVIATVYERGEKGRLAFRHDLFSKSSRRLLLRSLVHGLFMDLKRMRPYRFSDEQLERIMSVNMESPFRDDAASER</sequence>
<gene>
    <name evidence="1" type="ORF">F9K24_00030</name>
</gene>
<reference evidence="1 2" key="1">
    <citation type="submission" date="2019-10" db="EMBL/GenBank/DDBJ databases">
        <title>Extracellular Electron Transfer in a Candidatus Methanoperedens spp. Enrichment Culture.</title>
        <authorList>
            <person name="Berger S."/>
            <person name="Rangel Shaw D."/>
            <person name="Berben T."/>
            <person name="In 'T Zandt M."/>
            <person name="Frank J."/>
            <person name="Reimann J."/>
            <person name="Jetten M.S.M."/>
            <person name="Welte C.U."/>
        </authorList>
    </citation>
    <scope>NUCLEOTIDE SEQUENCE [LARGE SCALE GENOMIC DNA]</scope>
    <source>
        <strain evidence="1">SB12</strain>
    </source>
</reference>
<dbReference type="GO" id="GO:0047617">
    <property type="term" value="F:fatty acyl-CoA hydrolase activity"/>
    <property type="evidence" value="ECO:0007669"/>
    <property type="project" value="TreeGrafter"/>
</dbReference>
<dbReference type="Gene3D" id="3.10.129.10">
    <property type="entry name" value="Hotdog Thioesterase"/>
    <property type="match status" value="2"/>
</dbReference>
<dbReference type="CDD" id="cd00586">
    <property type="entry name" value="4HBT"/>
    <property type="match status" value="2"/>
</dbReference>
<dbReference type="PANTHER" id="PTHR31793">
    <property type="entry name" value="4-HYDROXYBENZOYL-COA THIOESTERASE FAMILY MEMBER"/>
    <property type="match status" value="1"/>
</dbReference>
<dbReference type="SUPFAM" id="SSF54637">
    <property type="entry name" value="Thioesterase/thiol ester dehydrase-isomerase"/>
    <property type="match status" value="2"/>
</dbReference>
<dbReference type="Proteomes" id="UP000460298">
    <property type="component" value="Unassembled WGS sequence"/>
</dbReference>
<accession>A0A833LYQ7</accession>
<dbReference type="EMBL" id="WBUI01000001">
    <property type="protein sequence ID" value="KAB2935148.1"/>
    <property type="molecule type" value="Genomic_DNA"/>
</dbReference>
<dbReference type="Pfam" id="PF13279">
    <property type="entry name" value="4HBT_2"/>
    <property type="match status" value="2"/>
</dbReference>
<comment type="caution">
    <text evidence="1">The sequence shown here is derived from an EMBL/GenBank/DDBJ whole genome shotgun (WGS) entry which is preliminary data.</text>
</comment>
<dbReference type="AlphaFoldDB" id="A0A833LYQ7"/>
<evidence type="ECO:0000313" key="1">
    <source>
        <dbReference type="EMBL" id="KAB2935148.1"/>
    </source>
</evidence>
<dbReference type="InterPro" id="IPR050563">
    <property type="entry name" value="4-hydroxybenzoyl-CoA_TE"/>
</dbReference>
<dbReference type="PANTHER" id="PTHR31793:SF24">
    <property type="entry name" value="LONG-CHAIN ACYL-COA THIOESTERASE FADM"/>
    <property type="match status" value="1"/>
</dbReference>
<evidence type="ECO:0000313" key="2">
    <source>
        <dbReference type="Proteomes" id="UP000460298"/>
    </source>
</evidence>
<name>A0A833LYQ7_9LEPT</name>